<gene>
    <name evidence="2" type="ORF">DT376_42525</name>
</gene>
<evidence type="ECO:0000313" key="3">
    <source>
        <dbReference type="Proteomes" id="UP000253594"/>
    </source>
</evidence>
<reference evidence="2 3" key="1">
    <citation type="submission" date="2018-07" db="EMBL/GenBank/DDBJ databases">
        <title>Mechanisms of high-level aminoglycoside resistance among Gram-negative pathogens in Brazil.</title>
        <authorList>
            <person name="Ballaben A.S."/>
            <person name="Darini A.L.C."/>
            <person name="Doi Y."/>
        </authorList>
    </citation>
    <scope>NUCLEOTIDE SEQUENCE [LARGE SCALE GENOMIC DNA]</scope>
    <source>
        <strain evidence="2 3">B2-305</strain>
    </source>
</reference>
<dbReference type="SUPFAM" id="SSF56235">
    <property type="entry name" value="N-terminal nucleophile aminohydrolases (Ntn hydrolases)"/>
    <property type="match status" value="1"/>
</dbReference>
<evidence type="ECO:0000313" key="2">
    <source>
        <dbReference type="EMBL" id="RCI68519.1"/>
    </source>
</evidence>
<accession>A0A367LUS3</accession>
<protein>
    <submittedName>
        <fullName evidence="2">Asparagine synthetase B</fullName>
    </submittedName>
</protein>
<proteinExistence type="predicted"/>
<feature type="domain" description="Glutamine amidotransferase type-2" evidence="1">
    <location>
        <begin position="56"/>
        <end position="84"/>
    </location>
</feature>
<dbReference type="EMBL" id="QORE01003590">
    <property type="protein sequence ID" value="RCI68519.1"/>
    <property type="molecule type" value="Genomic_DNA"/>
</dbReference>
<dbReference type="Pfam" id="PF13537">
    <property type="entry name" value="GATase_7"/>
    <property type="match status" value="1"/>
</dbReference>
<dbReference type="InterPro" id="IPR029055">
    <property type="entry name" value="Ntn_hydrolases_N"/>
</dbReference>
<name>A0A367LUS3_PSEAI</name>
<dbReference type="AlphaFoldDB" id="A0A367LUS3"/>
<dbReference type="InterPro" id="IPR017932">
    <property type="entry name" value="GATase_2_dom"/>
</dbReference>
<feature type="non-terminal residue" evidence="2">
    <location>
        <position position="84"/>
    </location>
</feature>
<organism evidence="2 3">
    <name type="scientific">Pseudomonas aeruginosa</name>
    <dbReference type="NCBI Taxonomy" id="287"/>
    <lineage>
        <taxon>Bacteria</taxon>
        <taxon>Pseudomonadati</taxon>
        <taxon>Pseudomonadota</taxon>
        <taxon>Gammaproteobacteria</taxon>
        <taxon>Pseudomonadales</taxon>
        <taxon>Pseudomonadaceae</taxon>
        <taxon>Pseudomonas</taxon>
    </lineage>
</organism>
<sequence>MGMTRLPMSGAAAVPLPPQEGQRRVAYNGEVYQAGCEIHGEIRLLLDGLQRGVLPDGMYALASWDPQTRQLTLLRDEFGIKPLY</sequence>
<comment type="caution">
    <text evidence="2">The sequence shown here is derived from an EMBL/GenBank/DDBJ whole genome shotgun (WGS) entry which is preliminary data.</text>
</comment>
<dbReference type="Gene3D" id="3.60.20.10">
    <property type="entry name" value="Glutamine Phosphoribosylpyrophosphate, subunit 1, domain 1"/>
    <property type="match status" value="1"/>
</dbReference>
<dbReference type="Proteomes" id="UP000253594">
    <property type="component" value="Unassembled WGS sequence"/>
</dbReference>
<evidence type="ECO:0000259" key="1">
    <source>
        <dbReference type="Pfam" id="PF13537"/>
    </source>
</evidence>